<protein>
    <submittedName>
        <fullName evidence="8">ATP synthase regulation protein NCA2</fullName>
    </submittedName>
</protein>
<gene>
    <name evidence="8" type="ORF">IV203_034572</name>
</gene>
<evidence type="ECO:0000256" key="6">
    <source>
        <dbReference type="SAM" id="MobiDB-lite"/>
    </source>
</evidence>
<evidence type="ECO:0000256" key="7">
    <source>
        <dbReference type="SAM" id="Phobius"/>
    </source>
</evidence>
<dbReference type="AlphaFoldDB" id="A0A9K3PWB4"/>
<evidence type="ECO:0000256" key="4">
    <source>
        <dbReference type="ARBA" id="ARBA00023128"/>
    </source>
</evidence>
<evidence type="ECO:0000313" key="9">
    <source>
        <dbReference type="Proteomes" id="UP000693970"/>
    </source>
</evidence>
<evidence type="ECO:0000256" key="3">
    <source>
        <dbReference type="ARBA" id="ARBA00022989"/>
    </source>
</evidence>
<evidence type="ECO:0000256" key="2">
    <source>
        <dbReference type="ARBA" id="ARBA00022692"/>
    </source>
</evidence>
<dbReference type="Proteomes" id="UP000693970">
    <property type="component" value="Unassembled WGS sequence"/>
</dbReference>
<name>A0A9K3PWB4_9STRA</name>
<comment type="caution">
    <text evidence="8">The sequence shown here is derived from an EMBL/GenBank/DDBJ whole genome shotgun (WGS) entry which is preliminary data.</text>
</comment>
<keyword evidence="4" id="KW-0496">Mitochondrion</keyword>
<evidence type="ECO:0000313" key="8">
    <source>
        <dbReference type="EMBL" id="KAG7359474.1"/>
    </source>
</evidence>
<keyword evidence="9" id="KW-1185">Reference proteome</keyword>
<evidence type="ECO:0000256" key="5">
    <source>
        <dbReference type="ARBA" id="ARBA00023136"/>
    </source>
</evidence>
<dbReference type="OrthoDB" id="413313at2759"/>
<accession>A0A9K3PWB4</accession>
<reference evidence="8" key="2">
    <citation type="submission" date="2021-04" db="EMBL/GenBank/DDBJ databases">
        <authorList>
            <person name="Podell S."/>
        </authorList>
    </citation>
    <scope>NUCLEOTIDE SEQUENCE</scope>
    <source>
        <strain evidence="8">Hildebrandi</strain>
    </source>
</reference>
<organism evidence="8 9">
    <name type="scientific">Nitzschia inconspicua</name>
    <dbReference type="NCBI Taxonomy" id="303405"/>
    <lineage>
        <taxon>Eukaryota</taxon>
        <taxon>Sar</taxon>
        <taxon>Stramenopiles</taxon>
        <taxon>Ochrophyta</taxon>
        <taxon>Bacillariophyta</taxon>
        <taxon>Bacillariophyceae</taxon>
        <taxon>Bacillariophycidae</taxon>
        <taxon>Bacillariales</taxon>
        <taxon>Bacillariaceae</taxon>
        <taxon>Nitzschia</taxon>
    </lineage>
</organism>
<sequence>MPSFDASPSSIPVPTIPHPSSIANLADLENFPARIWEKYSLQFQSSFFKEILVSYPNQVVRFLWYNVILYKPPVGIVAAYTLTKLVTNGRLFQLQNFHLDGFTRGGLGGDKNNPNDPNTHDETSERALNEASKSRLDRHNCRALDLDRDDMVYKRFGGIERDQKEEEKSPTTPHEIEDATITSLLDALDETLKVTFAPGGSHTEHVQEMIPFMARAEQCALELGILPPNGSGNSAKSMDSDMEKLLRMSLQTAEFHILDSTLRLARDRLLRTSFRLSRTVKFWKRRLRSNNGALGSYGAICDETLETFSEIFVTRFWTPFKDLLDELMHRETDKLMTGVSLNDEATSLDFMLRDLGYGDGTPATRHEAMLKASRQYESDMNSGLILHALGGRLVRLMLIQVQQLKVGMLDAAETIDVLFQANRFNLQLLAIFPAIVIVVVGSKFLSRFLFTVRAKDLRPMSSVHAEMTEYLNELESILLLTNRTVAQDRLVPAIQVMSEREVAEFALTLYDYLVLLDYSSPQPFPDWQCDAIHASVTEFLGQEGSMQRLTMEDQIRLVDLLKRKNSELSKYL</sequence>
<dbReference type="EMBL" id="JAGRRH010000013">
    <property type="protein sequence ID" value="KAG7359474.1"/>
    <property type="molecule type" value="Genomic_DNA"/>
</dbReference>
<dbReference type="Pfam" id="PF08637">
    <property type="entry name" value="NCA2"/>
    <property type="match status" value="1"/>
</dbReference>
<evidence type="ECO:0000256" key="1">
    <source>
        <dbReference type="ARBA" id="ARBA00004225"/>
    </source>
</evidence>
<reference evidence="8" key="1">
    <citation type="journal article" date="2021" name="Sci. Rep.">
        <title>Diploid genomic architecture of Nitzschia inconspicua, an elite biomass production diatom.</title>
        <authorList>
            <person name="Oliver A."/>
            <person name="Podell S."/>
            <person name="Pinowska A."/>
            <person name="Traller J.C."/>
            <person name="Smith S.R."/>
            <person name="McClure R."/>
            <person name="Beliaev A."/>
            <person name="Bohutskyi P."/>
            <person name="Hill E.A."/>
            <person name="Rabines A."/>
            <person name="Zheng H."/>
            <person name="Allen L.Z."/>
            <person name="Kuo A."/>
            <person name="Grigoriev I.V."/>
            <person name="Allen A.E."/>
            <person name="Hazlebeck D."/>
            <person name="Allen E.E."/>
        </authorList>
    </citation>
    <scope>NUCLEOTIDE SEQUENCE</scope>
    <source>
        <strain evidence="8">Hildebrandi</strain>
    </source>
</reference>
<feature type="compositionally biased region" description="Basic and acidic residues" evidence="6">
    <location>
        <begin position="118"/>
        <end position="134"/>
    </location>
</feature>
<comment type="subcellular location">
    <subcellularLocation>
        <location evidence="1">Mitochondrion membrane</location>
        <topology evidence="1">Multi-pass membrane protein</topology>
    </subcellularLocation>
</comment>
<keyword evidence="5 7" id="KW-0472">Membrane</keyword>
<dbReference type="PANTHER" id="PTHR28234:SF1">
    <property type="entry name" value="NUCLEAR CONTROL OF ATPASE PROTEIN 2"/>
    <property type="match status" value="1"/>
</dbReference>
<keyword evidence="2 7" id="KW-0812">Transmembrane</keyword>
<dbReference type="PANTHER" id="PTHR28234">
    <property type="entry name" value="NUCLEAR CONTROL OF ATPASE PROTEIN 2"/>
    <property type="match status" value="1"/>
</dbReference>
<dbReference type="GO" id="GO:0005741">
    <property type="term" value="C:mitochondrial outer membrane"/>
    <property type="evidence" value="ECO:0007669"/>
    <property type="project" value="TreeGrafter"/>
</dbReference>
<dbReference type="InterPro" id="IPR013946">
    <property type="entry name" value="NCA2-like"/>
</dbReference>
<feature type="transmembrane region" description="Helical" evidence="7">
    <location>
        <begin position="428"/>
        <end position="450"/>
    </location>
</feature>
<feature type="region of interest" description="Disordered" evidence="6">
    <location>
        <begin position="105"/>
        <end position="134"/>
    </location>
</feature>
<proteinExistence type="predicted"/>
<keyword evidence="3 7" id="KW-1133">Transmembrane helix</keyword>